<dbReference type="PRINTS" id="PR00463">
    <property type="entry name" value="EP450I"/>
</dbReference>
<protein>
    <recommendedName>
        <fullName evidence="11">O-methylsterigmatocystin oxidoreductase</fullName>
    </recommendedName>
</protein>
<comment type="cofactor">
    <cofactor evidence="1">
        <name>heme</name>
        <dbReference type="ChEBI" id="CHEBI:30413"/>
    </cofactor>
</comment>
<dbReference type="PANTHER" id="PTHR46300:SF7">
    <property type="entry name" value="P450, PUTATIVE (EUROFUNG)-RELATED"/>
    <property type="match status" value="1"/>
</dbReference>
<keyword evidence="6" id="KW-0560">Oxidoreductase</keyword>
<dbReference type="InterPro" id="IPR001128">
    <property type="entry name" value="Cyt_P450"/>
</dbReference>
<evidence type="ECO:0000256" key="6">
    <source>
        <dbReference type="ARBA" id="ARBA00023002"/>
    </source>
</evidence>
<sequence>MHLSFRKSAVPMHFEAQTKHARIAATRILERPDDYVRILSRMLGSQILSCVYGYEATSIDDEILQLAENASVHLGKTLMPFNFLVNIMPWLKRIPSWFPGTGWKKTTREWSQEFVRTITLPYEYTIAQMTTGTAKNSALSEILQSFSNQGEHITEEQKDLAIWTAGSVFTAAVDSLHATLQVIILLMTVYQHVQSKAQKEIDGVTNGKRLPEISDLQDMPYTRSVILEALRWLPVTPLDDVQYNGYTIPKGALVFGNIWAINRDPEKYHDAETFLPERFMDPNTPEPATFGFGRRIRPVQDEQGKDIVPEIGLEMGVLAMNPIPFECTITPRSEEHRHLLTDEIYTD</sequence>
<evidence type="ECO:0000313" key="9">
    <source>
        <dbReference type="EMBL" id="CAE6451380.1"/>
    </source>
</evidence>
<evidence type="ECO:0000256" key="7">
    <source>
        <dbReference type="ARBA" id="ARBA00023004"/>
    </source>
</evidence>
<dbReference type="PANTHER" id="PTHR46300">
    <property type="entry name" value="P450, PUTATIVE (EUROFUNG)-RELATED-RELATED"/>
    <property type="match status" value="1"/>
</dbReference>
<evidence type="ECO:0000256" key="5">
    <source>
        <dbReference type="ARBA" id="ARBA00022723"/>
    </source>
</evidence>
<dbReference type="InterPro" id="IPR036396">
    <property type="entry name" value="Cyt_P450_sf"/>
</dbReference>
<keyword evidence="8" id="KW-0503">Monooxygenase</keyword>
<dbReference type="AlphaFoldDB" id="A0A8H3B9Y7"/>
<accession>A0A8H3B9Y7</accession>
<reference evidence="9" key="1">
    <citation type="submission" date="2021-01" db="EMBL/GenBank/DDBJ databases">
        <authorList>
            <person name="Kaushik A."/>
        </authorList>
    </citation>
    <scope>NUCLEOTIDE SEQUENCE</scope>
    <source>
        <strain evidence="9">AG1-1B</strain>
    </source>
</reference>
<evidence type="ECO:0000256" key="3">
    <source>
        <dbReference type="ARBA" id="ARBA00010617"/>
    </source>
</evidence>
<dbReference type="Proteomes" id="UP000663826">
    <property type="component" value="Unassembled WGS sequence"/>
</dbReference>
<keyword evidence="4" id="KW-0349">Heme</keyword>
<dbReference type="Pfam" id="PF00067">
    <property type="entry name" value="p450"/>
    <property type="match status" value="1"/>
</dbReference>
<organism evidence="9 10">
    <name type="scientific">Rhizoctonia solani</name>
    <dbReference type="NCBI Taxonomy" id="456999"/>
    <lineage>
        <taxon>Eukaryota</taxon>
        <taxon>Fungi</taxon>
        <taxon>Dikarya</taxon>
        <taxon>Basidiomycota</taxon>
        <taxon>Agaricomycotina</taxon>
        <taxon>Agaricomycetes</taxon>
        <taxon>Cantharellales</taxon>
        <taxon>Ceratobasidiaceae</taxon>
        <taxon>Rhizoctonia</taxon>
    </lineage>
</organism>
<evidence type="ECO:0008006" key="11">
    <source>
        <dbReference type="Google" id="ProtNLM"/>
    </source>
</evidence>
<comment type="pathway">
    <text evidence="2">Secondary metabolite biosynthesis.</text>
</comment>
<proteinExistence type="inferred from homology"/>
<dbReference type="GO" id="GO:0016705">
    <property type="term" value="F:oxidoreductase activity, acting on paired donors, with incorporation or reduction of molecular oxygen"/>
    <property type="evidence" value="ECO:0007669"/>
    <property type="project" value="InterPro"/>
</dbReference>
<evidence type="ECO:0000256" key="1">
    <source>
        <dbReference type="ARBA" id="ARBA00001971"/>
    </source>
</evidence>
<dbReference type="GO" id="GO:0020037">
    <property type="term" value="F:heme binding"/>
    <property type="evidence" value="ECO:0007669"/>
    <property type="project" value="InterPro"/>
</dbReference>
<gene>
    <name evidence="9" type="ORF">RDB_LOCUS79225</name>
</gene>
<dbReference type="InterPro" id="IPR002401">
    <property type="entry name" value="Cyt_P450_E_grp-I"/>
</dbReference>
<comment type="similarity">
    <text evidence="3">Belongs to the cytochrome P450 family.</text>
</comment>
<dbReference type="SUPFAM" id="SSF48264">
    <property type="entry name" value="Cytochrome P450"/>
    <property type="match status" value="1"/>
</dbReference>
<keyword evidence="7" id="KW-0408">Iron</keyword>
<evidence type="ECO:0000256" key="4">
    <source>
        <dbReference type="ARBA" id="ARBA00022617"/>
    </source>
</evidence>
<keyword evidence="5" id="KW-0479">Metal-binding</keyword>
<dbReference type="InterPro" id="IPR050364">
    <property type="entry name" value="Cytochrome_P450_fung"/>
</dbReference>
<dbReference type="GO" id="GO:0005506">
    <property type="term" value="F:iron ion binding"/>
    <property type="evidence" value="ECO:0007669"/>
    <property type="project" value="InterPro"/>
</dbReference>
<dbReference type="GO" id="GO:0004497">
    <property type="term" value="F:monooxygenase activity"/>
    <property type="evidence" value="ECO:0007669"/>
    <property type="project" value="UniProtKB-KW"/>
</dbReference>
<dbReference type="Gene3D" id="1.10.630.10">
    <property type="entry name" value="Cytochrome P450"/>
    <property type="match status" value="1"/>
</dbReference>
<dbReference type="EMBL" id="CAJMWQ010001456">
    <property type="protein sequence ID" value="CAE6451380.1"/>
    <property type="molecule type" value="Genomic_DNA"/>
</dbReference>
<evidence type="ECO:0000256" key="8">
    <source>
        <dbReference type="ARBA" id="ARBA00023033"/>
    </source>
</evidence>
<name>A0A8H3B9Y7_9AGAM</name>
<comment type="caution">
    <text evidence="9">The sequence shown here is derived from an EMBL/GenBank/DDBJ whole genome shotgun (WGS) entry which is preliminary data.</text>
</comment>
<evidence type="ECO:0000313" key="10">
    <source>
        <dbReference type="Proteomes" id="UP000663826"/>
    </source>
</evidence>
<evidence type="ECO:0000256" key="2">
    <source>
        <dbReference type="ARBA" id="ARBA00005179"/>
    </source>
</evidence>